<name>A0ABW8M7Q5_9ACTN</name>
<dbReference type="EC" id="1.13.11.27" evidence="8"/>
<evidence type="ECO:0000256" key="6">
    <source>
        <dbReference type="SAM" id="MobiDB-lite"/>
    </source>
</evidence>
<dbReference type="GO" id="GO:0003868">
    <property type="term" value="F:4-hydroxyphenylpyruvate dioxygenase activity"/>
    <property type="evidence" value="ECO:0007669"/>
    <property type="project" value="UniProtKB-EC"/>
</dbReference>
<dbReference type="CDD" id="cd07250">
    <property type="entry name" value="HPPD_C_like"/>
    <property type="match status" value="1"/>
</dbReference>
<dbReference type="RefSeq" id="WP_358646906.1">
    <property type="nucleotide sequence ID" value="NZ_JBFACG010000057.1"/>
</dbReference>
<dbReference type="InterPro" id="IPR041735">
    <property type="entry name" value="4OHPhenylPyrv_dOase_C"/>
</dbReference>
<dbReference type="InterPro" id="IPR004360">
    <property type="entry name" value="Glyas_Fos-R_dOase_dom"/>
</dbReference>
<evidence type="ECO:0000313" key="9">
    <source>
        <dbReference type="Proteomes" id="UP001620295"/>
    </source>
</evidence>
<gene>
    <name evidence="8" type="primary">hppD</name>
    <name evidence="8" type="ORF">ACI2L5_50390</name>
</gene>
<evidence type="ECO:0000256" key="4">
    <source>
        <dbReference type="ARBA" id="ARBA00022737"/>
    </source>
</evidence>
<dbReference type="InterPro" id="IPR037523">
    <property type="entry name" value="VOC_core"/>
</dbReference>
<evidence type="ECO:0000256" key="5">
    <source>
        <dbReference type="ARBA" id="ARBA00023004"/>
    </source>
</evidence>
<dbReference type="CDD" id="cd08342">
    <property type="entry name" value="HPPD_N_like"/>
    <property type="match status" value="1"/>
</dbReference>
<keyword evidence="8" id="KW-0223">Dioxygenase</keyword>
<keyword evidence="3" id="KW-0479">Metal-binding</keyword>
<dbReference type="InterPro" id="IPR005956">
    <property type="entry name" value="4OHPhenylPyrv_dOase"/>
</dbReference>
<comment type="similarity">
    <text evidence="2">Belongs to the 4HPPD family.</text>
</comment>
<evidence type="ECO:0000256" key="1">
    <source>
        <dbReference type="ARBA" id="ARBA00001962"/>
    </source>
</evidence>
<dbReference type="Gene3D" id="3.10.180.10">
    <property type="entry name" value="2,3-Dihydroxybiphenyl 1,2-Dioxygenase, domain 1"/>
    <property type="match status" value="2"/>
</dbReference>
<dbReference type="InterPro" id="IPR041736">
    <property type="entry name" value="4OHPhenylPyrv_dOase_N"/>
</dbReference>
<keyword evidence="4" id="KW-0677">Repeat</keyword>
<evidence type="ECO:0000259" key="7">
    <source>
        <dbReference type="PROSITE" id="PS51819"/>
    </source>
</evidence>
<proteinExistence type="inferred from homology"/>
<dbReference type="InterPro" id="IPR029068">
    <property type="entry name" value="Glyas_Bleomycin-R_OHBP_Dase"/>
</dbReference>
<accession>A0ABW8M7Q5</accession>
<feature type="region of interest" description="Disordered" evidence="6">
    <location>
        <begin position="1"/>
        <end position="22"/>
    </location>
</feature>
<dbReference type="SUPFAM" id="SSF54593">
    <property type="entry name" value="Glyoxalase/Bleomycin resistance protein/Dihydroxybiphenyl dioxygenase"/>
    <property type="match status" value="1"/>
</dbReference>
<comment type="cofactor">
    <cofactor evidence="1">
        <name>Fe cation</name>
        <dbReference type="ChEBI" id="CHEBI:24875"/>
    </cofactor>
</comment>
<dbReference type="NCBIfam" id="TIGR01263">
    <property type="entry name" value="4HPPD"/>
    <property type="match status" value="1"/>
</dbReference>
<evidence type="ECO:0000256" key="2">
    <source>
        <dbReference type="ARBA" id="ARBA00005877"/>
    </source>
</evidence>
<dbReference type="PIRSF" id="PIRSF009283">
    <property type="entry name" value="HPP_dOase"/>
    <property type="match status" value="1"/>
</dbReference>
<comment type="caution">
    <text evidence="8">The sequence shown here is derived from an EMBL/GenBank/DDBJ whole genome shotgun (WGS) entry which is preliminary data.</text>
</comment>
<dbReference type="PANTHER" id="PTHR11959">
    <property type="entry name" value="4-HYDROXYPHENYLPYRUVATE DIOXYGENASE"/>
    <property type="match status" value="1"/>
</dbReference>
<keyword evidence="8" id="KW-0560">Oxidoreductase</keyword>
<dbReference type="Proteomes" id="UP001620295">
    <property type="component" value="Unassembled WGS sequence"/>
</dbReference>
<feature type="domain" description="VOC" evidence="7">
    <location>
        <begin position="33"/>
        <end position="159"/>
    </location>
</feature>
<feature type="domain" description="VOC" evidence="7">
    <location>
        <begin position="192"/>
        <end position="343"/>
    </location>
</feature>
<organism evidence="8 9">
    <name type="scientific">Streptomyces milbemycinicus</name>
    <dbReference type="NCBI Taxonomy" id="476552"/>
    <lineage>
        <taxon>Bacteria</taxon>
        <taxon>Bacillati</taxon>
        <taxon>Actinomycetota</taxon>
        <taxon>Actinomycetes</taxon>
        <taxon>Kitasatosporales</taxon>
        <taxon>Streptomycetaceae</taxon>
        <taxon>Streptomyces</taxon>
    </lineage>
</organism>
<reference evidence="8 9" key="1">
    <citation type="submission" date="2024-11" db="EMBL/GenBank/DDBJ databases">
        <title>The Natural Products Discovery Center: Release of the First 8490 Sequenced Strains for Exploring Actinobacteria Biosynthetic Diversity.</title>
        <authorList>
            <person name="Kalkreuter E."/>
            <person name="Kautsar S.A."/>
            <person name="Yang D."/>
            <person name="Bader C.D."/>
            <person name="Teijaro C.N."/>
            <person name="Fluegel L."/>
            <person name="Davis C.M."/>
            <person name="Simpson J.R."/>
            <person name="Lauterbach L."/>
            <person name="Steele A.D."/>
            <person name="Gui C."/>
            <person name="Meng S."/>
            <person name="Li G."/>
            <person name="Viehrig K."/>
            <person name="Ye F."/>
            <person name="Su P."/>
            <person name="Kiefer A.F."/>
            <person name="Nichols A."/>
            <person name="Cepeda A.J."/>
            <person name="Yan W."/>
            <person name="Fan B."/>
            <person name="Jiang Y."/>
            <person name="Adhikari A."/>
            <person name="Zheng C.-J."/>
            <person name="Schuster L."/>
            <person name="Cowan T.M."/>
            <person name="Smanski M.J."/>
            <person name="Chevrette M.G."/>
            <person name="De Carvalho L.P.S."/>
            <person name="Shen B."/>
        </authorList>
    </citation>
    <scope>NUCLEOTIDE SEQUENCE [LARGE SCALE GENOMIC DNA]</scope>
    <source>
        <strain evidence="8 9">NPDC020863</strain>
    </source>
</reference>
<dbReference type="EMBL" id="JBJDQH010000037">
    <property type="protein sequence ID" value="MFK4273010.1"/>
    <property type="molecule type" value="Genomic_DNA"/>
</dbReference>
<dbReference type="PANTHER" id="PTHR11959:SF1">
    <property type="entry name" value="4-HYDROXYPHENYLPYRUVATE DIOXYGENASE"/>
    <property type="match status" value="1"/>
</dbReference>
<dbReference type="PROSITE" id="PS51819">
    <property type="entry name" value="VOC"/>
    <property type="match status" value="2"/>
</dbReference>
<keyword evidence="5" id="KW-0408">Iron</keyword>
<protein>
    <submittedName>
        <fullName evidence="8">4-hydroxyphenylpyruvate dioxygenase</fullName>
        <ecNumber evidence="8">1.13.11.27</ecNumber>
    </submittedName>
</protein>
<evidence type="ECO:0000256" key="3">
    <source>
        <dbReference type="ARBA" id="ARBA00022723"/>
    </source>
</evidence>
<keyword evidence="9" id="KW-1185">Reference proteome</keyword>
<sequence>MTDGTTSTTPATSTTPSTSAAALGGDSGLAGLTLDHIEFFVTDVEATVSQLSTGYGLEVLAPPTRGSRRGDHRSALLGRNRIRLVVTQALSDDHPARAYVERHGDGVADIALCATDVRATHAELMANGAVEVAPPREEDGCVTAAVGGFGDVIHTLVERRPGVPVDRLPGLPEPRPAAAEELTSDDPVGLLNIDHFAVCLPLGELSAAMRFYTDVFDMPVVFKERIEVGPMGMDSAVVQSRSGDVTFTLIEPMPGARAGQIESFLADHGGAGVQHVAFATDDIVHSVGTMGGRGVPFLNTPATYYDLLTARLTPLRHSVEQLRELSVLVDEDHDGQLFQIFSRSVHPRGTLFFEVIERIRATTFGSNNIRALYEAIELQRAAAAKEQAE</sequence>
<dbReference type="Pfam" id="PF00903">
    <property type="entry name" value="Glyoxalase"/>
    <property type="match status" value="1"/>
</dbReference>
<evidence type="ECO:0000313" key="8">
    <source>
        <dbReference type="EMBL" id="MFK4273010.1"/>
    </source>
</evidence>